<evidence type="ECO:0000313" key="2">
    <source>
        <dbReference type="EMBL" id="ATW59086.1"/>
    </source>
</evidence>
<reference evidence="3" key="1">
    <citation type="submission" date="2017-10" db="EMBL/GenBank/DDBJ databases">
        <authorList>
            <person name="Banno H."/>
            <person name="Chua N.-H."/>
        </authorList>
    </citation>
    <scope>NUCLEOTIDE SEQUENCE [LARGE SCALE GENOMIC DNA]</scope>
</reference>
<dbReference type="Proteomes" id="UP000241392">
    <property type="component" value="Segment"/>
</dbReference>
<gene>
    <name evidence="2" type="ORF">PHIRE_GUSTAV_26</name>
</gene>
<evidence type="ECO:0000313" key="3">
    <source>
        <dbReference type="Proteomes" id="UP000241392"/>
    </source>
</evidence>
<sequence length="111" mass="12306">MPTDLGNRRAGVGVIVLDNDDDWTLKLSPVGYPTWPDGTTAWIRFYDDLDTTLLQLNAVVTPEFLTFSLQHDGTPKPADLPDDGCKFKIRVSLPGDPTTEATLWRGGMEKE</sequence>
<name>A0A2H4PA34_9CAUD</name>
<protein>
    <recommendedName>
        <fullName evidence="1">LtfC/p132/Gp6 beta-sandwich domain-containing protein</fullName>
    </recommendedName>
</protein>
<keyword evidence="3" id="KW-1185">Reference proteome</keyword>
<dbReference type="Pfam" id="PF23926">
    <property type="entry name" value="LtfC"/>
    <property type="match status" value="1"/>
</dbReference>
<dbReference type="EMBL" id="MG198784">
    <property type="protein sequence ID" value="ATW59086.1"/>
    <property type="molecule type" value="Genomic_DNA"/>
</dbReference>
<evidence type="ECO:0000259" key="1">
    <source>
        <dbReference type="Pfam" id="PF23926"/>
    </source>
</evidence>
<organism evidence="2 3">
    <name type="scientific">Gordonia phage Gustav</name>
    <dbReference type="NCBI Taxonomy" id="2047872"/>
    <lineage>
        <taxon>Viruses</taxon>
        <taxon>Duplodnaviria</taxon>
        <taxon>Heunggongvirae</taxon>
        <taxon>Uroviricota</taxon>
        <taxon>Caudoviricetes</taxon>
        <taxon>Gustavvirus</taxon>
        <taxon>Gustavvirus gustav</taxon>
    </lineage>
</organism>
<dbReference type="OrthoDB" id="29362at10239"/>
<proteinExistence type="predicted"/>
<dbReference type="InterPro" id="IPR055688">
    <property type="entry name" value="LtfC/p132/Gp6_b-sand"/>
</dbReference>
<feature type="domain" description="LtfC/p132/Gp6 beta-sandwich" evidence="1">
    <location>
        <begin position="12"/>
        <end position="108"/>
    </location>
</feature>
<accession>A0A2H4PA34</accession>